<reference evidence="1 2" key="1">
    <citation type="submission" date="2015-09" db="EMBL/GenBank/DDBJ databases">
        <title>Atta colombica WGS genome.</title>
        <authorList>
            <person name="Nygaard S."/>
            <person name="Hu H."/>
            <person name="Boomsma J."/>
            <person name="Zhang G."/>
        </authorList>
    </citation>
    <scope>NUCLEOTIDE SEQUENCE [LARGE SCALE GENOMIC DNA]</scope>
    <source>
        <strain evidence="1">Treedump-2</strain>
        <tissue evidence="1">Whole body</tissue>
    </source>
</reference>
<proteinExistence type="predicted"/>
<sequence>MEDGRVHHVSNCVMVKPCGVHGAKSINVTNARYNQDAVSKEASKLRREHLWDAIRFMGLLIGSLPDHKRIFDVYKATHLLAGLYVPLTNVKLDLRVSRSSSVATAVALLRLRSLSLDIMALLSATCRLSLAVEGYEALRCVALRYVTLRYVALSRFYISYKLISKFSICENKGIEREVFKGPKILPSQQLGAAVAPWPGATGLIASVTADDMAHKGYITYYMCDYENLKIDSPYPVRVTIRLFGFPLREKFRESSQCELNTAVAESTSEEAIGESAECSKIHELSDRVRLSGVCSVKLALAHRIASDRATAATAAATVPRDEGLF</sequence>
<dbReference type="AlphaFoldDB" id="A0A195BT63"/>
<dbReference type="Proteomes" id="UP000078540">
    <property type="component" value="Unassembled WGS sequence"/>
</dbReference>
<protein>
    <submittedName>
        <fullName evidence="1">Uncharacterized protein</fullName>
    </submittedName>
</protein>
<keyword evidence="2" id="KW-1185">Reference proteome</keyword>
<dbReference type="EMBL" id="KQ976408">
    <property type="protein sequence ID" value="KYM91153.1"/>
    <property type="molecule type" value="Genomic_DNA"/>
</dbReference>
<evidence type="ECO:0000313" key="1">
    <source>
        <dbReference type="EMBL" id="KYM91153.1"/>
    </source>
</evidence>
<evidence type="ECO:0000313" key="2">
    <source>
        <dbReference type="Proteomes" id="UP000078540"/>
    </source>
</evidence>
<organism evidence="1 2">
    <name type="scientific">Atta colombica</name>
    <dbReference type="NCBI Taxonomy" id="520822"/>
    <lineage>
        <taxon>Eukaryota</taxon>
        <taxon>Metazoa</taxon>
        <taxon>Ecdysozoa</taxon>
        <taxon>Arthropoda</taxon>
        <taxon>Hexapoda</taxon>
        <taxon>Insecta</taxon>
        <taxon>Pterygota</taxon>
        <taxon>Neoptera</taxon>
        <taxon>Endopterygota</taxon>
        <taxon>Hymenoptera</taxon>
        <taxon>Apocrita</taxon>
        <taxon>Aculeata</taxon>
        <taxon>Formicoidea</taxon>
        <taxon>Formicidae</taxon>
        <taxon>Myrmicinae</taxon>
        <taxon>Atta</taxon>
    </lineage>
</organism>
<gene>
    <name evidence="1" type="ORF">ALC53_01565</name>
</gene>
<name>A0A195BT63_9HYME</name>
<accession>A0A195BT63</accession>